<proteinExistence type="predicted"/>
<dbReference type="Proteomes" id="UP000299102">
    <property type="component" value="Unassembled WGS sequence"/>
</dbReference>
<dbReference type="AlphaFoldDB" id="A0A4C1XCB5"/>
<accession>A0A4C1XCB5</accession>
<reference evidence="1 2" key="1">
    <citation type="journal article" date="2019" name="Commun. Biol.">
        <title>The bagworm genome reveals a unique fibroin gene that provides high tensile strength.</title>
        <authorList>
            <person name="Kono N."/>
            <person name="Nakamura H."/>
            <person name="Ohtoshi R."/>
            <person name="Tomita M."/>
            <person name="Numata K."/>
            <person name="Arakawa K."/>
        </authorList>
    </citation>
    <scope>NUCLEOTIDE SEQUENCE [LARGE SCALE GENOMIC DNA]</scope>
</reference>
<sequence>MSAKTIKSDLYYQQLMRLKQEVEKKRPELINKNGEMRRHAYYGRFGHLPIESSKPFHSRQNLVPRFPVRLSKALAQGYEKRPVWGRQNNAIREQIVAFLAEARRAQADRREQYDAVGK</sequence>
<dbReference type="OrthoDB" id="7510588at2759"/>
<protein>
    <submittedName>
        <fullName evidence="1">Uncharacterized protein</fullName>
    </submittedName>
</protein>
<name>A0A4C1XCB5_EUMVA</name>
<organism evidence="1 2">
    <name type="scientific">Eumeta variegata</name>
    <name type="common">Bagworm moth</name>
    <name type="synonym">Eumeta japonica</name>
    <dbReference type="NCBI Taxonomy" id="151549"/>
    <lineage>
        <taxon>Eukaryota</taxon>
        <taxon>Metazoa</taxon>
        <taxon>Ecdysozoa</taxon>
        <taxon>Arthropoda</taxon>
        <taxon>Hexapoda</taxon>
        <taxon>Insecta</taxon>
        <taxon>Pterygota</taxon>
        <taxon>Neoptera</taxon>
        <taxon>Endopterygota</taxon>
        <taxon>Lepidoptera</taxon>
        <taxon>Glossata</taxon>
        <taxon>Ditrysia</taxon>
        <taxon>Tineoidea</taxon>
        <taxon>Psychidae</taxon>
        <taxon>Oiketicinae</taxon>
        <taxon>Eumeta</taxon>
    </lineage>
</organism>
<gene>
    <name evidence="1" type="ORF">EVAR_35391_1</name>
</gene>
<keyword evidence="2" id="KW-1185">Reference proteome</keyword>
<evidence type="ECO:0000313" key="2">
    <source>
        <dbReference type="Proteomes" id="UP000299102"/>
    </source>
</evidence>
<comment type="caution">
    <text evidence="1">The sequence shown here is derived from an EMBL/GenBank/DDBJ whole genome shotgun (WGS) entry which is preliminary data.</text>
</comment>
<dbReference type="EMBL" id="BGZK01000797">
    <property type="protein sequence ID" value="GBP60843.1"/>
    <property type="molecule type" value="Genomic_DNA"/>
</dbReference>
<evidence type="ECO:0000313" key="1">
    <source>
        <dbReference type="EMBL" id="GBP60843.1"/>
    </source>
</evidence>